<dbReference type="InterPro" id="IPR016181">
    <property type="entry name" value="Acyl_CoA_acyltransferase"/>
</dbReference>
<organism evidence="4 5">
    <name type="scientific">Thermostaphylospora chromogena</name>
    <dbReference type="NCBI Taxonomy" id="35622"/>
    <lineage>
        <taxon>Bacteria</taxon>
        <taxon>Bacillati</taxon>
        <taxon>Actinomycetota</taxon>
        <taxon>Actinomycetes</taxon>
        <taxon>Streptosporangiales</taxon>
        <taxon>Thermomonosporaceae</taxon>
        <taxon>Thermostaphylospora</taxon>
    </lineage>
</organism>
<dbReference type="AlphaFoldDB" id="A0A1H1I223"/>
<dbReference type="RefSeq" id="WP_093262601.1">
    <property type="nucleotide sequence ID" value="NZ_FNKK01000002.1"/>
</dbReference>
<dbReference type="Gene3D" id="3.40.630.30">
    <property type="match status" value="1"/>
</dbReference>
<name>A0A1H1I223_9ACTN</name>
<dbReference type="PROSITE" id="PS51186">
    <property type="entry name" value="GNAT"/>
    <property type="match status" value="1"/>
</dbReference>
<keyword evidence="2" id="KW-0012">Acyltransferase</keyword>
<dbReference type="EMBL" id="FNKK01000002">
    <property type="protein sequence ID" value="SDR31754.1"/>
    <property type="molecule type" value="Genomic_DNA"/>
</dbReference>
<evidence type="ECO:0000256" key="2">
    <source>
        <dbReference type="ARBA" id="ARBA00023315"/>
    </source>
</evidence>
<dbReference type="STRING" id="35622.SAMN04489764_5092"/>
<keyword evidence="5" id="KW-1185">Reference proteome</keyword>
<dbReference type="OrthoDB" id="5243104at2"/>
<dbReference type="Proteomes" id="UP000217103">
    <property type="component" value="Unassembled WGS sequence"/>
</dbReference>
<keyword evidence="1 4" id="KW-0808">Transferase</keyword>
<dbReference type="PANTHER" id="PTHR43420">
    <property type="entry name" value="ACETYLTRANSFERASE"/>
    <property type="match status" value="1"/>
</dbReference>
<dbReference type="Pfam" id="PF24553">
    <property type="entry name" value="Rv0428c_C"/>
    <property type="match status" value="1"/>
</dbReference>
<sequence>MVSFDRLIDEAWPAPGRTEAAGWVYRYAAGVTKRANSVLPLGPRADLAAAVDEAERFYDSLGLPVVFSMGAEAAEGLDAELAARGYRVVDPTLIMTRPLSDEDASVEPGGVEPAPTREWFDVWWRVDGRTGPDPGTARWNAARILTGVPALYASSPVPQRVPAAVGRGVIQREWLGIYCMAVLPEARRRGHARDVLRALLSAGRRQGAKRAYLAVTEANTAARALYESAGFTVSGRYHYRIR</sequence>
<protein>
    <submittedName>
        <fullName evidence="4">Acetyltransferase (GNAT) family protein</fullName>
    </submittedName>
</protein>
<feature type="domain" description="N-acetyltransferase" evidence="3">
    <location>
        <begin position="109"/>
        <end position="242"/>
    </location>
</feature>
<reference evidence="4 5" key="1">
    <citation type="submission" date="2016-10" db="EMBL/GenBank/DDBJ databases">
        <authorList>
            <person name="de Groot N.N."/>
        </authorList>
    </citation>
    <scope>NUCLEOTIDE SEQUENCE [LARGE SCALE GENOMIC DNA]</scope>
    <source>
        <strain evidence="4 5">DSM 43794</strain>
    </source>
</reference>
<dbReference type="PANTHER" id="PTHR43420:SF44">
    <property type="entry name" value="ACETYLTRANSFERASE YPEA"/>
    <property type="match status" value="1"/>
</dbReference>
<evidence type="ECO:0000313" key="4">
    <source>
        <dbReference type="EMBL" id="SDR31754.1"/>
    </source>
</evidence>
<dbReference type="InterPro" id="IPR050680">
    <property type="entry name" value="YpeA/RimI_acetyltransf"/>
</dbReference>
<evidence type="ECO:0000259" key="3">
    <source>
        <dbReference type="PROSITE" id="PS51186"/>
    </source>
</evidence>
<dbReference type="CDD" id="cd04301">
    <property type="entry name" value="NAT_SF"/>
    <property type="match status" value="1"/>
</dbReference>
<gene>
    <name evidence="4" type="ORF">SAMN04489764_5092</name>
</gene>
<evidence type="ECO:0000313" key="5">
    <source>
        <dbReference type="Proteomes" id="UP000217103"/>
    </source>
</evidence>
<dbReference type="InterPro" id="IPR056935">
    <property type="entry name" value="Rv0428c-like_C"/>
</dbReference>
<accession>A0A1H1I223</accession>
<dbReference type="InterPro" id="IPR000182">
    <property type="entry name" value="GNAT_dom"/>
</dbReference>
<dbReference type="SUPFAM" id="SSF55729">
    <property type="entry name" value="Acyl-CoA N-acyltransferases (Nat)"/>
    <property type="match status" value="1"/>
</dbReference>
<proteinExistence type="predicted"/>
<evidence type="ECO:0000256" key="1">
    <source>
        <dbReference type="ARBA" id="ARBA00022679"/>
    </source>
</evidence>
<dbReference type="GO" id="GO:0016747">
    <property type="term" value="F:acyltransferase activity, transferring groups other than amino-acyl groups"/>
    <property type="evidence" value="ECO:0007669"/>
    <property type="project" value="InterPro"/>
</dbReference>